<organism evidence="1 2">
    <name type="scientific">Catharanthus roseus</name>
    <name type="common">Madagascar periwinkle</name>
    <name type="synonym">Vinca rosea</name>
    <dbReference type="NCBI Taxonomy" id="4058"/>
    <lineage>
        <taxon>Eukaryota</taxon>
        <taxon>Viridiplantae</taxon>
        <taxon>Streptophyta</taxon>
        <taxon>Embryophyta</taxon>
        <taxon>Tracheophyta</taxon>
        <taxon>Spermatophyta</taxon>
        <taxon>Magnoliopsida</taxon>
        <taxon>eudicotyledons</taxon>
        <taxon>Gunneridae</taxon>
        <taxon>Pentapetalae</taxon>
        <taxon>asterids</taxon>
        <taxon>lamiids</taxon>
        <taxon>Gentianales</taxon>
        <taxon>Apocynaceae</taxon>
        <taxon>Rauvolfioideae</taxon>
        <taxon>Vinceae</taxon>
        <taxon>Catharanthinae</taxon>
        <taxon>Catharanthus</taxon>
    </lineage>
</organism>
<evidence type="ECO:0000313" key="2">
    <source>
        <dbReference type="Proteomes" id="UP001060085"/>
    </source>
</evidence>
<dbReference type="Proteomes" id="UP001060085">
    <property type="component" value="Linkage Group LG03"/>
</dbReference>
<accession>A0ACC0BHA3</accession>
<comment type="caution">
    <text evidence="1">The sequence shown here is derived from an EMBL/GenBank/DDBJ whole genome shotgun (WGS) entry which is preliminary data.</text>
</comment>
<dbReference type="EMBL" id="CM044703">
    <property type="protein sequence ID" value="KAI5671967.1"/>
    <property type="molecule type" value="Genomic_DNA"/>
</dbReference>
<keyword evidence="2" id="KW-1185">Reference proteome</keyword>
<sequence length="155" mass="18058">MKVNTYLIVTRYLISRTSDRRPYVTLGCNRGGVNKPRTKPVIDDEEEIQVKRWDPYGTKKCGYPFKLKGKQMAIVKIGKYSYTMGGTTMQQKNVIGDGNCGYRVVADFVFSDEHQWPELQINDECPIPPLHVQWIHYRSKRVSNWADSYYERIAD</sequence>
<proteinExistence type="predicted"/>
<evidence type="ECO:0000313" key="1">
    <source>
        <dbReference type="EMBL" id="KAI5671967.1"/>
    </source>
</evidence>
<name>A0ACC0BHA3_CATRO</name>
<reference evidence="2" key="1">
    <citation type="journal article" date="2023" name="Nat. Plants">
        <title>Single-cell RNA sequencing provides a high-resolution roadmap for understanding the multicellular compartmentation of specialized metabolism.</title>
        <authorList>
            <person name="Sun S."/>
            <person name="Shen X."/>
            <person name="Li Y."/>
            <person name="Li Y."/>
            <person name="Wang S."/>
            <person name="Li R."/>
            <person name="Zhang H."/>
            <person name="Shen G."/>
            <person name="Guo B."/>
            <person name="Wei J."/>
            <person name="Xu J."/>
            <person name="St-Pierre B."/>
            <person name="Chen S."/>
            <person name="Sun C."/>
        </authorList>
    </citation>
    <scope>NUCLEOTIDE SEQUENCE [LARGE SCALE GENOMIC DNA]</scope>
</reference>
<protein>
    <submittedName>
        <fullName evidence="1">Uncharacterized protein</fullName>
    </submittedName>
</protein>
<gene>
    <name evidence="1" type="ORF">M9H77_12331</name>
</gene>